<evidence type="ECO:0000313" key="5">
    <source>
        <dbReference type="Proteomes" id="UP000013783"/>
    </source>
</evidence>
<evidence type="ECO:0000313" key="3">
    <source>
        <dbReference type="EMBL" id="EOH80961.1"/>
    </source>
</evidence>
<dbReference type="Proteomes" id="UP000013783">
    <property type="component" value="Unassembled WGS sequence"/>
</dbReference>
<dbReference type="RefSeq" id="WP_010739876.1">
    <property type="nucleotide sequence ID" value="NZ_KB946249.1"/>
</dbReference>
<reference evidence="4 6" key="2">
    <citation type="submission" date="2013-03" db="EMBL/GenBank/DDBJ databases">
        <title>The Genome Sequence of Enterococcus malodoratus ATCC_43197 (PacBio/Illumina hybrid assembly).</title>
        <authorList>
            <consortium name="The Broad Institute Genomics Platform"/>
            <consortium name="The Broad Institute Genome Sequencing Center for Infectious Disease"/>
            <person name="Earl A."/>
            <person name="Russ C."/>
            <person name="Gilmore M."/>
            <person name="Surin D."/>
            <person name="Walker B."/>
            <person name="Young S."/>
            <person name="Zeng Q."/>
            <person name="Gargeya S."/>
            <person name="Fitzgerald M."/>
            <person name="Haas B."/>
            <person name="Abouelleil A."/>
            <person name="Allen A.W."/>
            <person name="Alvarado L."/>
            <person name="Arachchi H.M."/>
            <person name="Berlin A.M."/>
            <person name="Chapman S.B."/>
            <person name="Gainer-Dewar J."/>
            <person name="Goldberg J."/>
            <person name="Griggs A."/>
            <person name="Gujja S."/>
            <person name="Hansen M."/>
            <person name="Howarth C."/>
            <person name="Imamovic A."/>
            <person name="Ireland A."/>
            <person name="Larimer J."/>
            <person name="McCowan C."/>
            <person name="Murphy C."/>
            <person name="Pearson M."/>
            <person name="Poon T.W."/>
            <person name="Priest M."/>
            <person name="Roberts A."/>
            <person name="Saif S."/>
            <person name="Shea T."/>
            <person name="Sisk P."/>
            <person name="Sykes S."/>
            <person name="Wortman J."/>
            <person name="Nusbaum C."/>
            <person name="Birren B."/>
        </authorList>
    </citation>
    <scope>NUCLEOTIDE SEQUENCE [LARGE SCALE GENOMIC DNA]</scope>
    <source>
        <strain evidence="4 6">ATCC 43197</strain>
    </source>
</reference>
<keyword evidence="1" id="KW-0812">Transmembrane</keyword>
<evidence type="ECO:0000256" key="1">
    <source>
        <dbReference type="SAM" id="Phobius"/>
    </source>
</evidence>
<feature type="transmembrane region" description="Helical" evidence="1">
    <location>
        <begin position="324"/>
        <end position="344"/>
    </location>
</feature>
<feature type="chain" id="PRO_5004364909" description="DUF3324 domain-containing protein" evidence="2">
    <location>
        <begin position="25"/>
        <end position="351"/>
    </location>
</feature>
<feature type="transmembrane region" description="Helical" evidence="1">
    <location>
        <begin position="183"/>
        <end position="206"/>
    </location>
</feature>
<dbReference type="OrthoDB" id="9949027at2"/>
<comment type="caution">
    <text evidence="3">The sequence shown here is derived from an EMBL/GenBank/DDBJ whole genome shotgun (WGS) entry which is preliminary data.</text>
</comment>
<name>R2RK17_9ENTE</name>
<evidence type="ECO:0000313" key="4">
    <source>
        <dbReference type="EMBL" id="EOT69470.1"/>
    </source>
</evidence>
<evidence type="ECO:0008006" key="7">
    <source>
        <dbReference type="Google" id="ProtNLM"/>
    </source>
</evidence>
<dbReference type="AlphaFoldDB" id="R2RK17"/>
<organism evidence="3 5">
    <name type="scientific">Enterococcus malodoratus ATCC 43197</name>
    <dbReference type="NCBI Taxonomy" id="1158601"/>
    <lineage>
        <taxon>Bacteria</taxon>
        <taxon>Bacillati</taxon>
        <taxon>Bacillota</taxon>
        <taxon>Bacilli</taxon>
        <taxon>Lactobacillales</taxon>
        <taxon>Enterococcaceae</taxon>
        <taxon>Enterococcus</taxon>
    </lineage>
</organism>
<dbReference type="EMBL" id="ASWA01000002">
    <property type="protein sequence ID" value="EOT69470.1"/>
    <property type="molecule type" value="Genomic_DNA"/>
</dbReference>
<proteinExistence type="predicted"/>
<sequence>MKINRKILLILFLLVIFFPTRAVATEESEKALCSGTYFPKLTIIEQSKQVKLPLKVTITSENGKLLEKKQVGIDGRDFEYDKKEKLLGLDKEKLAEMSEVRFWSLENGKDLGIDEVKVETLDNVESRITFYNFDKNVTKTIHAFKSNDEIHANKKYSHVSLQKYKNITGDPKERPWYVEYRTLFTYIIFLLTICPVILVIVLIVFVYLQTQELNKIVFKKGNKKRFLWLLLPILFSFGSEGLAVDFSLPTIHLTQEQASNLEEENQLETYLIEKSGIKDQVKQQHDSAVQIDTKELAAKLNQPRKQSVEIYHSRTLIIGDYENYIVLAIVIYSALIVLPLFYFLNKRFKLN</sequence>
<feature type="signal peptide" evidence="2">
    <location>
        <begin position="1"/>
        <end position="24"/>
    </location>
</feature>
<evidence type="ECO:0000256" key="2">
    <source>
        <dbReference type="SAM" id="SignalP"/>
    </source>
</evidence>
<evidence type="ECO:0000313" key="6">
    <source>
        <dbReference type="Proteomes" id="UP000014148"/>
    </source>
</evidence>
<accession>R2RK17</accession>
<keyword evidence="1" id="KW-0472">Membrane</keyword>
<keyword evidence="2" id="KW-0732">Signal</keyword>
<dbReference type="PATRIC" id="fig|1158601.3.peg.975"/>
<dbReference type="STRING" id="71451.RV07_GL002963"/>
<dbReference type="EMBL" id="AJAK01000007">
    <property type="protein sequence ID" value="EOH80961.1"/>
    <property type="molecule type" value="Genomic_DNA"/>
</dbReference>
<reference evidence="3 5" key="1">
    <citation type="submission" date="2013-02" db="EMBL/GenBank/DDBJ databases">
        <title>The Genome Sequence of Enterococcus malodoratus ATCC_43197.</title>
        <authorList>
            <consortium name="The Broad Institute Genome Sequencing Platform"/>
            <consortium name="The Broad Institute Genome Sequencing Center for Infectious Disease"/>
            <person name="Earl A.M."/>
            <person name="Gilmore M.S."/>
            <person name="Lebreton F."/>
            <person name="Walker B."/>
            <person name="Young S.K."/>
            <person name="Zeng Q."/>
            <person name="Gargeya S."/>
            <person name="Fitzgerald M."/>
            <person name="Haas B."/>
            <person name="Abouelleil A."/>
            <person name="Alvarado L."/>
            <person name="Arachchi H.M."/>
            <person name="Berlin A.M."/>
            <person name="Chapman S.B."/>
            <person name="Dewar J."/>
            <person name="Goldberg J."/>
            <person name="Griggs A."/>
            <person name="Gujja S."/>
            <person name="Hansen M."/>
            <person name="Howarth C."/>
            <person name="Imamovic A."/>
            <person name="Larimer J."/>
            <person name="McCowan C."/>
            <person name="Murphy C."/>
            <person name="Neiman D."/>
            <person name="Pearson M."/>
            <person name="Priest M."/>
            <person name="Roberts A."/>
            <person name="Saif S."/>
            <person name="Shea T."/>
            <person name="Sisk P."/>
            <person name="Sykes S."/>
            <person name="Wortman J."/>
            <person name="Nusbaum C."/>
            <person name="Birren B."/>
        </authorList>
    </citation>
    <scope>NUCLEOTIDE SEQUENCE [LARGE SCALE GENOMIC DNA]</scope>
    <source>
        <strain evidence="3 5">ATCC 43197</strain>
    </source>
</reference>
<dbReference type="Proteomes" id="UP000014148">
    <property type="component" value="Unassembled WGS sequence"/>
</dbReference>
<protein>
    <recommendedName>
        <fullName evidence="7">DUF3324 domain-containing protein</fullName>
    </recommendedName>
</protein>
<feature type="transmembrane region" description="Helical" evidence="1">
    <location>
        <begin position="226"/>
        <end position="244"/>
    </location>
</feature>
<keyword evidence="6" id="KW-1185">Reference proteome</keyword>
<keyword evidence="1" id="KW-1133">Transmembrane helix</keyword>
<gene>
    <name evidence="4" type="ORF">I585_00936</name>
    <name evidence="3" type="ORF">UAI_01005</name>
</gene>